<evidence type="ECO:0000313" key="3">
    <source>
        <dbReference type="WBParaSite" id="Hba_11792"/>
    </source>
</evidence>
<dbReference type="WBParaSite" id="Hba_11792">
    <property type="protein sequence ID" value="Hba_11792"/>
    <property type="gene ID" value="Hba_11792"/>
</dbReference>
<proteinExistence type="predicted"/>
<evidence type="ECO:0000313" key="2">
    <source>
        <dbReference type="Proteomes" id="UP000095283"/>
    </source>
</evidence>
<accession>A0A1I7X2H3</accession>
<keyword evidence="2" id="KW-1185">Reference proteome</keyword>
<reference evidence="3" key="1">
    <citation type="submission" date="2016-11" db="UniProtKB">
        <authorList>
            <consortium name="WormBaseParasite"/>
        </authorList>
    </citation>
    <scope>IDENTIFICATION</scope>
</reference>
<name>A0A1I7X2H3_HETBA</name>
<protein>
    <submittedName>
        <fullName evidence="3">Secreted protein</fullName>
    </submittedName>
</protein>
<feature type="signal peptide" evidence="1">
    <location>
        <begin position="1"/>
        <end position="23"/>
    </location>
</feature>
<keyword evidence="1" id="KW-0732">Signal</keyword>
<dbReference type="Proteomes" id="UP000095283">
    <property type="component" value="Unplaced"/>
</dbReference>
<organism evidence="2 3">
    <name type="scientific">Heterorhabditis bacteriophora</name>
    <name type="common">Entomopathogenic nematode worm</name>
    <dbReference type="NCBI Taxonomy" id="37862"/>
    <lineage>
        <taxon>Eukaryota</taxon>
        <taxon>Metazoa</taxon>
        <taxon>Ecdysozoa</taxon>
        <taxon>Nematoda</taxon>
        <taxon>Chromadorea</taxon>
        <taxon>Rhabditida</taxon>
        <taxon>Rhabditina</taxon>
        <taxon>Rhabditomorpha</taxon>
        <taxon>Strongyloidea</taxon>
        <taxon>Heterorhabditidae</taxon>
        <taxon>Heterorhabditis</taxon>
    </lineage>
</organism>
<dbReference type="AlphaFoldDB" id="A0A1I7X2H3"/>
<feature type="chain" id="PRO_5009310974" evidence="1">
    <location>
        <begin position="24"/>
        <end position="73"/>
    </location>
</feature>
<evidence type="ECO:0000256" key="1">
    <source>
        <dbReference type="SAM" id="SignalP"/>
    </source>
</evidence>
<sequence>MDAHRNYRLFTFFIWLIIPNAFSKGGSRGMSSARASVSSRFPFTNSRSSQFSSQLFSSSVNSGAFYRSPSLGC</sequence>